<evidence type="ECO:0000256" key="14">
    <source>
        <dbReference type="ARBA" id="ARBA00023053"/>
    </source>
</evidence>
<feature type="compositionally biased region" description="Low complexity" evidence="24">
    <location>
        <begin position="242"/>
        <end position="262"/>
    </location>
</feature>
<protein>
    <recommendedName>
        <fullName evidence="5">DNA polymerase beta</fullName>
        <ecNumber evidence="3">2.7.7.7</ecNumber>
        <ecNumber evidence="4">4.2.99.18</ecNumber>
    </recommendedName>
    <alternativeName>
        <fullName evidence="17">5'-deoxyribose-phosphate lyase</fullName>
    </alternativeName>
    <alternativeName>
        <fullName evidence="18">AP lyase</fullName>
    </alternativeName>
</protein>
<name>A0A9P6VXM9_RHOMI</name>
<dbReference type="PANTHER" id="PTHR11276">
    <property type="entry name" value="DNA POLYMERASE TYPE-X FAMILY MEMBER"/>
    <property type="match status" value="1"/>
</dbReference>
<evidence type="ECO:0000313" key="26">
    <source>
        <dbReference type="EMBL" id="KAG0656557.1"/>
    </source>
</evidence>
<feature type="compositionally biased region" description="Low complexity" evidence="24">
    <location>
        <begin position="569"/>
        <end position="578"/>
    </location>
</feature>
<evidence type="ECO:0000256" key="15">
    <source>
        <dbReference type="ARBA" id="ARBA00023204"/>
    </source>
</evidence>
<evidence type="ECO:0000256" key="21">
    <source>
        <dbReference type="ARBA" id="ARBA00045548"/>
    </source>
</evidence>
<dbReference type="Pfam" id="PF14716">
    <property type="entry name" value="HHH_8"/>
    <property type="match status" value="1"/>
</dbReference>
<dbReference type="PRINTS" id="PR00870">
    <property type="entry name" value="DNAPOLXBETA"/>
</dbReference>
<dbReference type="CDD" id="cd00141">
    <property type="entry name" value="NT_POLXc"/>
    <property type="match status" value="1"/>
</dbReference>
<comment type="catalytic activity">
    <reaction evidence="20">
        <text>a 5'-end 2'-deoxyribose-2'-deoxyribonucleotide-DNA = (2E,4S)-4-hydroxypenten-2-al-5-phosphate + a 5'-end 5'-phospho-2'-deoxyribonucleoside-DNA + H(+)</text>
        <dbReference type="Rhea" id="RHEA:76255"/>
        <dbReference type="Rhea" id="RHEA-COMP:13180"/>
        <dbReference type="Rhea" id="RHEA-COMP:18657"/>
        <dbReference type="ChEBI" id="CHEBI:15378"/>
        <dbReference type="ChEBI" id="CHEBI:136412"/>
        <dbReference type="ChEBI" id="CHEBI:195194"/>
        <dbReference type="ChEBI" id="CHEBI:195195"/>
    </reaction>
</comment>
<sequence length="1048" mass="115272">MFDQVDISRFSRSHARTRTESSSLCTSTEVEPTAGRAQPNPGAEMASNEVLFDPEITALLAPTSSWLDRLKAIEENRVKLIQDAAESDNESDPDAITIPLGAKLTWFNQSAPRGEKEDADSRMEDAQADDDSAEGDLVESDDELMHDSIVVEDPSPAPRPARALRTGSTPARAAAATTRRPVRQLEMEHPTPTTSSSTPAKRSEIVELLSEESRIDESDHDTRSTSTRKRNVSPAPTKTPIKSAAVASTSARSSPARASKVATPAPTTTKGKGRAKARLSLEQAVDQVIKLRKSKLTDPFPTVADLVTHLVQFTSAQPNAKRCLQGCRIVFVNTEHWSSAPSTSAKLPRNPMDEGLRLCLTVAIRHGATLIPPEDFVAPDPSVSPDQLDPDQAEAEGWTTHIVPYVLSRQRLPTYDQILACLGPNEGGISREELGPFVKVVKYDWVASCVDKRAKVPETMYLLGGDFREHAPPLTEQQKRDVKERAQRMKEQAKQVEQDERARVAKKKLRARAGKDALESEDSGSDRGSNAGGEDEAEVVSPLGSQDWPEGEKPPPGYFDHQTASNFGASDSSEAAAAGKHGATRPGEQVGGGGGSADPADEPASGARYKSIPGLEQEVQFLNTYGQQMMDDVLEETPWTAALFELDGMCILDDDYDDDRATDEGTDESFDDEEPAKKKAKVWENPLTGKKKRSVWACDDPEGSVARRNGPNENIAVILEMMADLASSTTEKQQFRQRSYKKIAGMVRKMREIPKEVRHKNLCAVNGIGDKTAAKIIEIARTGTHRRLQCLTETELIARELSGVYGIGKAIAEKAAKAGAKSVADLKRDPHKYGLSAATIKGLEHYDDLCERIPRAEVTELYESIKRLSEKIDPKVQIECMGSYRRGAKDSGDIDLLVTRERTSSNSKTHASHIAKLWRAMERAGIAVATLSEPDQWHGLDAKVNGLCRLPDRAGAKVRRIDILGVPWEEMPAALIYFTGDDHFNRSIRLKARKHGYRLNQRGLYENVSRDRKGEKLTEGTLVPGIRTERDIFKKLCVPWREPTLRNL</sequence>
<dbReference type="Pfam" id="PF14792">
    <property type="entry name" value="DNA_pol_B_palm"/>
    <property type="match status" value="1"/>
</dbReference>
<evidence type="ECO:0000256" key="24">
    <source>
        <dbReference type="SAM" id="MobiDB-lite"/>
    </source>
</evidence>
<evidence type="ECO:0000256" key="1">
    <source>
        <dbReference type="ARBA" id="ARBA00001946"/>
    </source>
</evidence>
<dbReference type="InterPro" id="IPR001357">
    <property type="entry name" value="BRCT_dom"/>
</dbReference>
<evidence type="ECO:0000256" key="18">
    <source>
        <dbReference type="ARBA" id="ARBA00035726"/>
    </source>
</evidence>
<dbReference type="Gene3D" id="1.10.150.20">
    <property type="entry name" value="5' to 3' exonuclease, C-terminal subdomain"/>
    <property type="match status" value="1"/>
</dbReference>
<dbReference type="Gene3D" id="3.30.210.10">
    <property type="entry name" value="DNA polymerase, thumb domain"/>
    <property type="match status" value="1"/>
</dbReference>
<evidence type="ECO:0000313" key="27">
    <source>
        <dbReference type="Proteomes" id="UP000777482"/>
    </source>
</evidence>
<dbReference type="InterPro" id="IPR037160">
    <property type="entry name" value="DNA_Pol_thumb_sf"/>
</dbReference>
<evidence type="ECO:0000256" key="2">
    <source>
        <dbReference type="ARBA" id="ARBA00004496"/>
    </source>
</evidence>
<feature type="region of interest" description="Disordered" evidence="24">
    <location>
        <begin position="1"/>
        <end position="48"/>
    </location>
</feature>
<dbReference type="SUPFAM" id="SSF81301">
    <property type="entry name" value="Nucleotidyltransferase"/>
    <property type="match status" value="1"/>
</dbReference>
<comment type="function">
    <text evidence="21">Repair polymerase that plays a key role in base-excision repair. During this process, the damaged base is excised by specific DNA glycosylases, the DNA backbone is nicked at the abasic site by an apurinic/apyrimidic (AP) endonuclease, and POLB removes 5'-deoxyribose-phosphate from the preincised AP site acting as a 5'-deoxyribose-phosphate lyase (5'-dRP lyase); through its DNA polymerase activity, it adds one nucleotide to the 3' end of the arising single-nucleotide gap. Conducts 'gap-filling' DNA synthesis in a stepwise distributive fashion rather than in a processive fashion as for other DNA polymerases. It is also able to cleave sugar-phosphate bonds 3' to an intact AP site, acting as an AP lyase.</text>
</comment>
<comment type="catalytic activity">
    <reaction evidence="19">
        <text>2'-deoxyribonucleotide-(2'-deoxyribose 5'-phosphate)-2'-deoxyribonucleotide-DNA = a 3'-end 2'-deoxyribonucleotide-(2,3-dehydro-2,3-deoxyribose 5'-phosphate)-DNA + a 5'-end 5'-phospho-2'-deoxyribonucleoside-DNA + H(+)</text>
        <dbReference type="Rhea" id="RHEA:66592"/>
        <dbReference type="Rhea" id="RHEA-COMP:13180"/>
        <dbReference type="Rhea" id="RHEA-COMP:16897"/>
        <dbReference type="Rhea" id="RHEA-COMP:17067"/>
        <dbReference type="ChEBI" id="CHEBI:15378"/>
        <dbReference type="ChEBI" id="CHEBI:136412"/>
        <dbReference type="ChEBI" id="CHEBI:157695"/>
        <dbReference type="ChEBI" id="CHEBI:167181"/>
        <dbReference type="EC" id="4.2.99.18"/>
    </reaction>
</comment>
<feature type="compositionally biased region" description="Polar residues" evidence="24">
    <location>
        <begin position="20"/>
        <end position="30"/>
    </location>
</feature>
<keyword evidence="27" id="KW-1185">Reference proteome</keyword>
<dbReference type="EC" id="4.2.99.18" evidence="4"/>
<dbReference type="Gene3D" id="3.30.460.10">
    <property type="entry name" value="Beta Polymerase, domain 2"/>
    <property type="match status" value="1"/>
</dbReference>
<evidence type="ECO:0000256" key="11">
    <source>
        <dbReference type="ARBA" id="ARBA00022763"/>
    </source>
</evidence>
<dbReference type="EMBL" id="PUHQ01000095">
    <property type="protein sequence ID" value="KAG0656557.1"/>
    <property type="molecule type" value="Genomic_DNA"/>
</dbReference>
<evidence type="ECO:0000256" key="5">
    <source>
        <dbReference type="ARBA" id="ARBA00020020"/>
    </source>
</evidence>
<dbReference type="Pfam" id="PF10391">
    <property type="entry name" value="DNA_pol_lambd_f"/>
    <property type="match status" value="1"/>
</dbReference>
<feature type="region of interest" description="Disordered" evidence="24">
    <location>
        <begin position="472"/>
        <end position="612"/>
    </location>
</feature>
<feature type="compositionally biased region" description="Acidic residues" evidence="24">
    <location>
        <begin position="126"/>
        <end position="144"/>
    </location>
</feature>
<evidence type="ECO:0000256" key="12">
    <source>
        <dbReference type="ARBA" id="ARBA00022843"/>
    </source>
</evidence>
<dbReference type="SUPFAM" id="SSF47802">
    <property type="entry name" value="DNA polymerase beta, N-terminal domain-like"/>
    <property type="match status" value="1"/>
</dbReference>
<dbReference type="InterPro" id="IPR002008">
    <property type="entry name" value="DNA_pol_X_beta-like"/>
</dbReference>
<dbReference type="GO" id="GO:0006303">
    <property type="term" value="P:double-strand break repair via nonhomologous end joining"/>
    <property type="evidence" value="ECO:0007669"/>
    <property type="project" value="TreeGrafter"/>
</dbReference>
<dbReference type="GO" id="GO:0003677">
    <property type="term" value="F:DNA binding"/>
    <property type="evidence" value="ECO:0007669"/>
    <property type="project" value="InterPro"/>
</dbReference>
<evidence type="ECO:0000256" key="20">
    <source>
        <dbReference type="ARBA" id="ARBA00044678"/>
    </source>
</evidence>
<feature type="domain" description="BRCT" evidence="25">
    <location>
        <begin position="432"/>
        <end position="463"/>
    </location>
</feature>
<feature type="compositionally biased region" description="Basic and acidic residues" evidence="24">
    <location>
        <begin position="201"/>
        <end position="223"/>
    </location>
</feature>
<evidence type="ECO:0000256" key="6">
    <source>
        <dbReference type="ARBA" id="ARBA00022481"/>
    </source>
</evidence>
<dbReference type="SUPFAM" id="SSF81585">
    <property type="entry name" value="PsbU/PolX domain-like"/>
    <property type="match status" value="1"/>
</dbReference>
<dbReference type="InterPro" id="IPR010996">
    <property type="entry name" value="HHH_MUS81"/>
</dbReference>
<feature type="region of interest" description="Disordered" evidence="24">
    <location>
        <begin position="657"/>
        <end position="680"/>
    </location>
</feature>
<dbReference type="InterPro" id="IPR018944">
    <property type="entry name" value="DNA_pol_lambd_fingers_domain"/>
</dbReference>
<reference evidence="26 27" key="1">
    <citation type="submission" date="2020-11" db="EMBL/GenBank/DDBJ databases">
        <title>Kefir isolates.</title>
        <authorList>
            <person name="Marcisauskas S."/>
            <person name="Kim Y."/>
            <person name="Blasche S."/>
        </authorList>
    </citation>
    <scope>NUCLEOTIDE SEQUENCE [LARGE SCALE GENOMIC DNA]</scope>
    <source>
        <strain evidence="26 27">KR</strain>
    </source>
</reference>
<feature type="active site" description="Nucleophile; Schiff-base intermediate with DNA; for 5'-dRP lyase activity" evidence="23">
    <location>
        <position position="775"/>
    </location>
</feature>
<dbReference type="SMART" id="SM00483">
    <property type="entry name" value="POLXc"/>
    <property type="match status" value="1"/>
</dbReference>
<gene>
    <name evidence="26" type="ORF">C6P46_007046</name>
</gene>
<evidence type="ECO:0000256" key="16">
    <source>
        <dbReference type="ARBA" id="ARBA00023239"/>
    </source>
</evidence>
<evidence type="ECO:0000256" key="7">
    <source>
        <dbReference type="ARBA" id="ARBA00022634"/>
    </source>
</evidence>
<evidence type="ECO:0000256" key="4">
    <source>
        <dbReference type="ARBA" id="ARBA00012720"/>
    </source>
</evidence>
<dbReference type="InterPro" id="IPR002054">
    <property type="entry name" value="DNA-dir_DNA_pol_X"/>
</dbReference>
<keyword evidence="12" id="KW-0832">Ubl conjugation</keyword>
<dbReference type="GO" id="GO:0140078">
    <property type="term" value="F:class I DNA-(apurinic or apyrimidinic site) endonuclease activity"/>
    <property type="evidence" value="ECO:0007669"/>
    <property type="project" value="UniProtKB-EC"/>
</dbReference>
<dbReference type="InterPro" id="IPR029398">
    <property type="entry name" value="PolB_thumb"/>
</dbReference>
<feature type="compositionally biased region" description="Low complexity" evidence="24">
    <location>
        <begin position="190"/>
        <end position="199"/>
    </location>
</feature>
<evidence type="ECO:0000256" key="23">
    <source>
        <dbReference type="PIRSR" id="PIRSR622312-50"/>
    </source>
</evidence>
<dbReference type="InterPro" id="IPR043519">
    <property type="entry name" value="NT_sf"/>
</dbReference>
<accession>A0A9P6VXM9</accession>
<comment type="cofactor">
    <cofactor evidence="1">
        <name>Mg(2+)</name>
        <dbReference type="ChEBI" id="CHEBI:18420"/>
    </cofactor>
</comment>
<dbReference type="OrthoDB" id="205514at2759"/>
<comment type="subcellular location">
    <subcellularLocation>
        <location evidence="2">Cytoplasm</location>
    </subcellularLocation>
</comment>
<dbReference type="Proteomes" id="UP000777482">
    <property type="component" value="Unassembled WGS sequence"/>
</dbReference>
<dbReference type="EC" id="2.7.7.7" evidence="3"/>
<dbReference type="PROSITE" id="PS50172">
    <property type="entry name" value="BRCT"/>
    <property type="match status" value="1"/>
</dbReference>
<keyword evidence="6" id="KW-0488">Methylation</keyword>
<dbReference type="InterPro" id="IPR003583">
    <property type="entry name" value="Hlx-hairpin-Hlx_DNA-bd_motif"/>
</dbReference>
<dbReference type="InterPro" id="IPR028207">
    <property type="entry name" value="DNA_pol_B_palm_palm"/>
</dbReference>
<feature type="compositionally biased region" description="Basic and acidic residues" evidence="24">
    <location>
        <begin position="113"/>
        <end position="125"/>
    </location>
</feature>
<keyword evidence="7" id="KW-0237">DNA synthesis</keyword>
<keyword evidence="14" id="KW-0915">Sodium</keyword>
<dbReference type="GO" id="GO:0005737">
    <property type="term" value="C:cytoplasm"/>
    <property type="evidence" value="ECO:0007669"/>
    <property type="project" value="UniProtKB-SubCell"/>
</dbReference>
<dbReference type="PANTHER" id="PTHR11276:SF28">
    <property type="entry name" value="DNA POLYMERASE LAMBDA"/>
    <property type="match status" value="1"/>
</dbReference>
<dbReference type="PRINTS" id="PR00869">
    <property type="entry name" value="DNAPOLX"/>
</dbReference>
<dbReference type="InterPro" id="IPR022312">
    <property type="entry name" value="DNA_pol_X"/>
</dbReference>
<evidence type="ECO:0000256" key="9">
    <source>
        <dbReference type="ARBA" id="ARBA00022695"/>
    </source>
</evidence>
<proteinExistence type="predicted"/>
<feature type="compositionally biased region" description="Acidic residues" evidence="24">
    <location>
        <begin position="657"/>
        <end position="674"/>
    </location>
</feature>
<feature type="compositionally biased region" description="Low complexity" evidence="24">
    <location>
        <begin position="160"/>
        <end position="179"/>
    </location>
</feature>
<evidence type="ECO:0000256" key="8">
    <source>
        <dbReference type="ARBA" id="ARBA00022679"/>
    </source>
</evidence>
<evidence type="ECO:0000259" key="25">
    <source>
        <dbReference type="PROSITE" id="PS50172"/>
    </source>
</evidence>
<keyword evidence="10" id="KW-0235">DNA replication</keyword>
<dbReference type="GO" id="GO:0005634">
    <property type="term" value="C:nucleus"/>
    <property type="evidence" value="ECO:0007669"/>
    <property type="project" value="TreeGrafter"/>
</dbReference>
<keyword evidence="15" id="KW-0234">DNA repair</keyword>
<comment type="catalytic activity">
    <reaction evidence="22">
        <text>DNA(n) + a 2'-deoxyribonucleoside 5'-triphosphate = DNA(n+1) + diphosphate</text>
        <dbReference type="Rhea" id="RHEA:22508"/>
        <dbReference type="Rhea" id="RHEA-COMP:17339"/>
        <dbReference type="Rhea" id="RHEA-COMP:17340"/>
        <dbReference type="ChEBI" id="CHEBI:33019"/>
        <dbReference type="ChEBI" id="CHEBI:61560"/>
        <dbReference type="ChEBI" id="CHEBI:173112"/>
        <dbReference type="EC" id="2.7.7.7"/>
    </reaction>
</comment>
<comment type="caution">
    <text evidence="26">The sequence shown here is derived from an EMBL/GenBank/DDBJ whole genome shotgun (WGS) entry which is preliminary data.</text>
</comment>
<evidence type="ECO:0000256" key="13">
    <source>
        <dbReference type="ARBA" id="ARBA00022932"/>
    </source>
</evidence>
<evidence type="ECO:0000256" key="22">
    <source>
        <dbReference type="ARBA" id="ARBA00049244"/>
    </source>
</evidence>
<feature type="region of interest" description="Disordered" evidence="24">
    <location>
        <begin position="107"/>
        <end position="274"/>
    </location>
</feature>
<organism evidence="26 27">
    <name type="scientific">Rhodotorula mucilaginosa</name>
    <name type="common">Yeast</name>
    <name type="synonym">Rhodotorula rubra</name>
    <dbReference type="NCBI Taxonomy" id="5537"/>
    <lineage>
        <taxon>Eukaryota</taxon>
        <taxon>Fungi</taxon>
        <taxon>Dikarya</taxon>
        <taxon>Basidiomycota</taxon>
        <taxon>Pucciniomycotina</taxon>
        <taxon>Microbotryomycetes</taxon>
        <taxon>Sporidiobolales</taxon>
        <taxon>Sporidiobolaceae</taxon>
        <taxon>Rhodotorula</taxon>
    </lineage>
</organism>
<evidence type="ECO:0000256" key="10">
    <source>
        <dbReference type="ARBA" id="ARBA00022705"/>
    </source>
</evidence>
<dbReference type="Gene3D" id="1.10.150.110">
    <property type="entry name" value="DNA polymerase beta, N-terminal domain-like"/>
    <property type="match status" value="1"/>
</dbReference>
<evidence type="ECO:0000256" key="3">
    <source>
        <dbReference type="ARBA" id="ARBA00012417"/>
    </source>
</evidence>
<keyword evidence="13" id="KW-0239">DNA-directed DNA polymerase</keyword>
<keyword evidence="16" id="KW-0456">Lyase</keyword>
<evidence type="ECO:0000256" key="19">
    <source>
        <dbReference type="ARBA" id="ARBA00044632"/>
    </source>
</evidence>
<dbReference type="GO" id="GO:0003887">
    <property type="term" value="F:DNA-directed DNA polymerase activity"/>
    <property type="evidence" value="ECO:0007669"/>
    <property type="project" value="UniProtKB-KW"/>
</dbReference>
<feature type="compositionally biased region" description="Basic and acidic residues" evidence="24">
    <location>
        <begin position="472"/>
        <end position="503"/>
    </location>
</feature>
<dbReference type="AlphaFoldDB" id="A0A9P6VXM9"/>
<keyword evidence="9" id="KW-0548">Nucleotidyltransferase</keyword>
<keyword evidence="11" id="KW-0227">DNA damage</keyword>
<dbReference type="Pfam" id="PF14791">
    <property type="entry name" value="DNA_pol_B_thumb"/>
    <property type="match status" value="1"/>
</dbReference>
<evidence type="ECO:0000256" key="17">
    <source>
        <dbReference type="ARBA" id="ARBA00035717"/>
    </source>
</evidence>
<dbReference type="InterPro" id="IPR027421">
    <property type="entry name" value="DNA_pol_lamdba_lyase_dom_sf"/>
</dbReference>
<keyword evidence="8" id="KW-0808">Transferase</keyword>
<dbReference type="SMART" id="SM00278">
    <property type="entry name" value="HhH1"/>
    <property type="match status" value="2"/>
</dbReference>